<proteinExistence type="predicted"/>
<reference evidence="1" key="1">
    <citation type="submission" date="2018-11" db="EMBL/GenBank/DDBJ databases">
        <authorList>
            <consortium name="Genoscope - CEA"/>
            <person name="William W."/>
        </authorList>
    </citation>
    <scope>NUCLEOTIDE SEQUENCE</scope>
</reference>
<accession>A0A3P6FXB1</accession>
<dbReference type="EMBL" id="LR031879">
    <property type="protein sequence ID" value="VDD57150.1"/>
    <property type="molecule type" value="Genomic_DNA"/>
</dbReference>
<dbReference type="AlphaFoldDB" id="A0A3P6FXB1"/>
<protein>
    <recommendedName>
        <fullName evidence="2">Chorein N-terminal domain-containing protein</fullName>
    </recommendedName>
</protein>
<evidence type="ECO:0000313" key="1">
    <source>
        <dbReference type="EMBL" id="VDD57150.1"/>
    </source>
</evidence>
<evidence type="ECO:0008006" key="2">
    <source>
        <dbReference type="Google" id="ProtNLM"/>
    </source>
</evidence>
<sequence>MVQLKTFYLPISDIDLVIPGELSVQGTSREGTVRVSLRLVTGYCMPFTIWIVLR</sequence>
<gene>
    <name evidence="1" type="ORF">BOLC8T50379H</name>
</gene>
<name>A0A3P6FXB1_BRAOL</name>
<organism evidence="1">
    <name type="scientific">Brassica oleracea</name>
    <name type="common">Wild cabbage</name>
    <dbReference type="NCBI Taxonomy" id="3712"/>
    <lineage>
        <taxon>Eukaryota</taxon>
        <taxon>Viridiplantae</taxon>
        <taxon>Streptophyta</taxon>
        <taxon>Embryophyta</taxon>
        <taxon>Tracheophyta</taxon>
        <taxon>Spermatophyta</taxon>
        <taxon>Magnoliopsida</taxon>
        <taxon>eudicotyledons</taxon>
        <taxon>Gunneridae</taxon>
        <taxon>Pentapetalae</taxon>
        <taxon>rosids</taxon>
        <taxon>malvids</taxon>
        <taxon>Brassicales</taxon>
        <taxon>Brassicaceae</taxon>
        <taxon>Brassiceae</taxon>
        <taxon>Brassica</taxon>
    </lineage>
</organism>